<keyword evidence="3" id="KW-1185">Reference proteome</keyword>
<evidence type="ECO:0000256" key="1">
    <source>
        <dbReference type="SAM" id="MobiDB-lite"/>
    </source>
</evidence>
<feature type="region of interest" description="Disordered" evidence="1">
    <location>
        <begin position="156"/>
        <end position="175"/>
    </location>
</feature>
<accession>A0A8S0R2Z3</accession>
<evidence type="ECO:0000313" key="3">
    <source>
        <dbReference type="Proteomes" id="UP000594638"/>
    </source>
</evidence>
<sequence>MQLRTMKLEIIQHVSDELKKLKDFISTVIPTSGSTTTARAANVDLEPRQSDYRGFADYAGHHTSCDDPDKDMGIDRQAGDDMCITEEHMEPCPDEQDMPLPTGIESLQDTADIKPCPDNDPMPVPAGTNKVQVPATGALAGGGVTTTRWRSARLRCPTPATKTPYTRGSAKRKQK</sequence>
<comment type="caution">
    <text evidence="2">The sequence shown here is derived from an EMBL/GenBank/DDBJ whole genome shotgun (WGS) entry which is preliminary data.</text>
</comment>
<proteinExistence type="predicted"/>
<dbReference type="Gramene" id="OE9A022209T1">
    <property type="protein sequence ID" value="OE9A022209C1"/>
    <property type="gene ID" value="OE9A022209"/>
</dbReference>
<evidence type="ECO:0000313" key="2">
    <source>
        <dbReference type="EMBL" id="CAA2972788.1"/>
    </source>
</evidence>
<dbReference type="AlphaFoldDB" id="A0A8S0R2Z3"/>
<feature type="region of interest" description="Disordered" evidence="1">
    <location>
        <begin position="108"/>
        <end position="144"/>
    </location>
</feature>
<protein>
    <submittedName>
        <fullName evidence="2">Uncharacterized protein</fullName>
    </submittedName>
</protein>
<name>A0A8S0R2Z3_OLEEU</name>
<dbReference type="EMBL" id="CACTIH010002069">
    <property type="protein sequence ID" value="CAA2972788.1"/>
    <property type="molecule type" value="Genomic_DNA"/>
</dbReference>
<dbReference type="Proteomes" id="UP000594638">
    <property type="component" value="Unassembled WGS sequence"/>
</dbReference>
<organism evidence="2 3">
    <name type="scientific">Olea europaea subsp. europaea</name>
    <dbReference type="NCBI Taxonomy" id="158383"/>
    <lineage>
        <taxon>Eukaryota</taxon>
        <taxon>Viridiplantae</taxon>
        <taxon>Streptophyta</taxon>
        <taxon>Embryophyta</taxon>
        <taxon>Tracheophyta</taxon>
        <taxon>Spermatophyta</taxon>
        <taxon>Magnoliopsida</taxon>
        <taxon>eudicotyledons</taxon>
        <taxon>Gunneridae</taxon>
        <taxon>Pentapetalae</taxon>
        <taxon>asterids</taxon>
        <taxon>lamiids</taxon>
        <taxon>Lamiales</taxon>
        <taxon>Oleaceae</taxon>
        <taxon>Oleeae</taxon>
        <taxon>Olea</taxon>
    </lineage>
</organism>
<reference evidence="2 3" key="1">
    <citation type="submission" date="2019-12" db="EMBL/GenBank/DDBJ databases">
        <authorList>
            <person name="Alioto T."/>
            <person name="Alioto T."/>
            <person name="Gomez Garrido J."/>
        </authorList>
    </citation>
    <scope>NUCLEOTIDE SEQUENCE [LARGE SCALE GENOMIC DNA]</scope>
</reference>
<gene>
    <name evidence="2" type="ORF">OLEA9_A022209</name>
</gene>